<dbReference type="RefSeq" id="WP_377941844.1">
    <property type="nucleotide sequence ID" value="NZ_JBHUCX010000017.1"/>
</dbReference>
<protein>
    <submittedName>
        <fullName evidence="1">Uncharacterized protein</fullName>
    </submittedName>
</protein>
<organism evidence="1 2">
    <name type="scientific">Alicyclobacillus fodiniaquatilis</name>
    <dbReference type="NCBI Taxonomy" id="1661150"/>
    <lineage>
        <taxon>Bacteria</taxon>
        <taxon>Bacillati</taxon>
        <taxon>Bacillota</taxon>
        <taxon>Bacilli</taxon>
        <taxon>Bacillales</taxon>
        <taxon>Alicyclobacillaceae</taxon>
        <taxon>Alicyclobacillus</taxon>
    </lineage>
</organism>
<comment type="caution">
    <text evidence="1">The sequence shown here is derived from an EMBL/GenBank/DDBJ whole genome shotgun (WGS) entry which is preliminary data.</text>
</comment>
<proteinExistence type="predicted"/>
<accession>A0ABW4JDE8</accession>
<dbReference type="Proteomes" id="UP001597079">
    <property type="component" value="Unassembled WGS sequence"/>
</dbReference>
<evidence type="ECO:0000313" key="1">
    <source>
        <dbReference type="EMBL" id="MFD1674104.1"/>
    </source>
</evidence>
<dbReference type="EMBL" id="JBHUCX010000017">
    <property type="protein sequence ID" value="MFD1674104.1"/>
    <property type="molecule type" value="Genomic_DNA"/>
</dbReference>
<sequence length="176" mass="20635">MSWYTINYQCGHEGDEQIYGPIKDRKEIAERRGQKLCPDCYKEEVTKKREVERLQATEKAQTQNLPELVGSEKQVAWAQTIRMKSLESVEKYMENRKPGVIKNADMPMAEQNIRWMKRECREFLEDKSLGEFFEIVTAGIDILRSQTSASWWIDHRQADTAEEMIETALGLYIKTH</sequence>
<gene>
    <name evidence="1" type="ORF">ACFSB2_05185</name>
</gene>
<name>A0ABW4JDE8_9BACL</name>
<keyword evidence="2" id="KW-1185">Reference proteome</keyword>
<evidence type="ECO:0000313" key="2">
    <source>
        <dbReference type="Proteomes" id="UP001597079"/>
    </source>
</evidence>
<reference evidence="2" key="1">
    <citation type="journal article" date="2019" name="Int. J. Syst. Evol. Microbiol.">
        <title>The Global Catalogue of Microorganisms (GCM) 10K type strain sequencing project: providing services to taxonomists for standard genome sequencing and annotation.</title>
        <authorList>
            <consortium name="The Broad Institute Genomics Platform"/>
            <consortium name="The Broad Institute Genome Sequencing Center for Infectious Disease"/>
            <person name="Wu L."/>
            <person name="Ma J."/>
        </authorList>
    </citation>
    <scope>NUCLEOTIDE SEQUENCE [LARGE SCALE GENOMIC DNA]</scope>
    <source>
        <strain evidence="2">CGMCC 1.12286</strain>
    </source>
</reference>